<gene>
    <name evidence="5" type="ORF">HTZ77_29825</name>
</gene>
<sequence>MADACPVFANGCRPHVRHLLGPAHRRVSYSSRHQTLAGVRILAVAQQLGCRRSRRIVGGCIARPALTTIRQPMVRTGRAAVDILISRLERRRESRSCLQLPERLVVRESCGCSLV</sequence>
<dbReference type="AlphaFoldDB" id="A0A7Y6M6T2"/>
<feature type="domain" description="Transcriptional regulator LacI/GalR-like sensor" evidence="4">
    <location>
        <begin position="61"/>
        <end position="110"/>
    </location>
</feature>
<protein>
    <submittedName>
        <fullName evidence="5">Substrate-binding domain-containing protein</fullName>
    </submittedName>
</protein>
<dbReference type="PANTHER" id="PTHR30146:SF109">
    <property type="entry name" value="HTH-TYPE TRANSCRIPTIONAL REGULATOR GALS"/>
    <property type="match status" value="1"/>
</dbReference>
<dbReference type="Proteomes" id="UP000586042">
    <property type="component" value="Unassembled WGS sequence"/>
</dbReference>
<name>A0A7Y6M6T2_9ACTN</name>
<dbReference type="Gene3D" id="3.40.50.2300">
    <property type="match status" value="1"/>
</dbReference>
<accession>A0A7Y6M6T2</accession>
<evidence type="ECO:0000256" key="3">
    <source>
        <dbReference type="ARBA" id="ARBA00023163"/>
    </source>
</evidence>
<evidence type="ECO:0000313" key="6">
    <source>
        <dbReference type="Proteomes" id="UP000586042"/>
    </source>
</evidence>
<keyword evidence="3" id="KW-0804">Transcription</keyword>
<evidence type="ECO:0000256" key="1">
    <source>
        <dbReference type="ARBA" id="ARBA00023015"/>
    </source>
</evidence>
<keyword evidence="2" id="KW-0238">DNA-binding</keyword>
<dbReference type="InterPro" id="IPR028082">
    <property type="entry name" value="Peripla_BP_I"/>
</dbReference>
<dbReference type="Pfam" id="PF13377">
    <property type="entry name" value="Peripla_BP_3"/>
    <property type="match status" value="1"/>
</dbReference>
<evidence type="ECO:0000259" key="4">
    <source>
        <dbReference type="Pfam" id="PF13377"/>
    </source>
</evidence>
<dbReference type="GO" id="GO:0003700">
    <property type="term" value="F:DNA-binding transcription factor activity"/>
    <property type="evidence" value="ECO:0007669"/>
    <property type="project" value="TreeGrafter"/>
</dbReference>
<evidence type="ECO:0000256" key="2">
    <source>
        <dbReference type="ARBA" id="ARBA00023125"/>
    </source>
</evidence>
<proteinExistence type="predicted"/>
<dbReference type="EMBL" id="JABWGN010000012">
    <property type="protein sequence ID" value="NUW35599.1"/>
    <property type="molecule type" value="Genomic_DNA"/>
</dbReference>
<reference evidence="5 6" key="1">
    <citation type="submission" date="2020-06" db="EMBL/GenBank/DDBJ databases">
        <title>Nonomuraea sp. SMC257, a novel actinomycete isolated from soil.</title>
        <authorList>
            <person name="Chanama M."/>
        </authorList>
    </citation>
    <scope>NUCLEOTIDE SEQUENCE [LARGE SCALE GENOMIC DNA]</scope>
    <source>
        <strain evidence="5 6">SMC257</strain>
    </source>
</reference>
<dbReference type="SUPFAM" id="SSF53822">
    <property type="entry name" value="Periplasmic binding protein-like I"/>
    <property type="match status" value="1"/>
</dbReference>
<keyword evidence="6" id="KW-1185">Reference proteome</keyword>
<organism evidence="5 6">
    <name type="scientific">Nonomuraea montanisoli</name>
    <dbReference type="NCBI Taxonomy" id="2741721"/>
    <lineage>
        <taxon>Bacteria</taxon>
        <taxon>Bacillati</taxon>
        <taxon>Actinomycetota</taxon>
        <taxon>Actinomycetes</taxon>
        <taxon>Streptosporangiales</taxon>
        <taxon>Streptosporangiaceae</taxon>
        <taxon>Nonomuraea</taxon>
    </lineage>
</organism>
<keyword evidence="1" id="KW-0805">Transcription regulation</keyword>
<dbReference type="GO" id="GO:0000976">
    <property type="term" value="F:transcription cis-regulatory region binding"/>
    <property type="evidence" value="ECO:0007669"/>
    <property type="project" value="TreeGrafter"/>
</dbReference>
<evidence type="ECO:0000313" key="5">
    <source>
        <dbReference type="EMBL" id="NUW35599.1"/>
    </source>
</evidence>
<dbReference type="InterPro" id="IPR046335">
    <property type="entry name" value="LacI/GalR-like_sensor"/>
</dbReference>
<comment type="caution">
    <text evidence="5">The sequence shown here is derived from an EMBL/GenBank/DDBJ whole genome shotgun (WGS) entry which is preliminary data.</text>
</comment>
<dbReference type="PANTHER" id="PTHR30146">
    <property type="entry name" value="LACI-RELATED TRANSCRIPTIONAL REPRESSOR"/>
    <property type="match status" value="1"/>
</dbReference>